<dbReference type="HOGENOM" id="CLU_2228642_0_0_2"/>
<accession>U1PII2</accession>
<evidence type="ECO:0000313" key="2">
    <source>
        <dbReference type="EMBL" id="ERG91976.1"/>
    </source>
</evidence>
<feature type="non-terminal residue" evidence="2">
    <location>
        <position position="1"/>
    </location>
</feature>
<reference evidence="2 3" key="1">
    <citation type="journal article" date="2013" name="PLoS ONE">
        <title>Assembly-driven community genomics of a hypersaline microbial ecosystem.</title>
        <authorList>
            <person name="Podell S."/>
            <person name="Ugalde J.A."/>
            <person name="Narasingarao P."/>
            <person name="Banfield J.F."/>
            <person name="Heidelberg K.B."/>
            <person name="Allen E.E."/>
        </authorList>
    </citation>
    <scope>NUCLEOTIDE SEQUENCE [LARGE SCALE GENOMIC DNA]</scope>
    <source>
        <strain evidence="3">J07HQW1</strain>
    </source>
</reference>
<dbReference type="AlphaFoldDB" id="U1PII2"/>
<gene>
    <name evidence="2" type="ORF">J07HQW1_02010</name>
</gene>
<evidence type="ECO:0000256" key="1">
    <source>
        <dbReference type="SAM" id="MobiDB-lite"/>
    </source>
</evidence>
<dbReference type="Proteomes" id="UP000030649">
    <property type="component" value="Unassembled WGS sequence"/>
</dbReference>
<name>U1PII2_9EURY</name>
<proteinExistence type="predicted"/>
<organism evidence="2 3">
    <name type="scientific">Haloquadratum walsbyi J07HQW1</name>
    <dbReference type="NCBI Taxonomy" id="1238424"/>
    <lineage>
        <taxon>Archaea</taxon>
        <taxon>Methanobacteriati</taxon>
        <taxon>Methanobacteriota</taxon>
        <taxon>Stenosarchaea group</taxon>
        <taxon>Halobacteria</taxon>
        <taxon>Halobacteriales</taxon>
        <taxon>Haloferacaceae</taxon>
        <taxon>Haloquadratum</taxon>
    </lineage>
</organism>
<dbReference type="STRING" id="1238424.J07HQW1_02010"/>
<feature type="region of interest" description="Disordered" evidence="1">
    <location>
        <begin position="85"/>
        <end position="105"/>
    </location>
</feature>
<dbReference type="EMBL" id="KE356560">
    <property type="protein sequence ID" value="ERG91976.1"/>
    <property type="molecule type" value="Genomic_DNA"/>
</dbReference>
<sequence>VCRGPLSIGYISKYLLGLWWLGRKPKVAQVVLDGLHQLTSSQLLPLTQGFTRLLSAEDVRHRPDVEEVRREVDIKRPKRRVSRPTLGEELLLDHPEVRLDTPPTP</sequence>
<evidence type="ECO:0000313" key="3">
    <source>
        <dbReference type="Proteomes" id="UP000030649"/>
    </source>
</evidence>
<protein>
    <submittedName>
        <fullName evidence="2">Uncharacterized protein</fullName>
    </submittedName>
</protein>